<keyword evidence="13" id="KW-1185">Reference proteome</keyword>
<accession>A0A067LC17</accession>
<evidence type="ECO:0000256" key="9">
    <source>
        <dbReference type="PROSITE-ProRule" id="PRU00175"/>
    </source>
</evidence>
<dbReference type="SMART" id="SM00184">
    <property type="entry name" value="RING"/>
    <property type="match status" value="1"/>
</dbReference>
<evidence type="ECO:0000256" key="1">
    <source>
        <dbReference type="ARBA" id="ARBA00004370"/>
    </source>
</evidence>
<dbReference type="PANTHER" id="PTHR46539">
    <property type="entry name" value="E3 UBIQUITIN-PROTEIN LIGASE ATL42"/>
    <property type="match status" value="1"/>
</dbReference>
<keyword evidence="4 9" id="KW-0863">Zinc-finger</keyword>
<keyword evidence="7 10" id="KW-0472">Membrane</keyword>
<dbReference type="UniPathway" id="UPA00143"/>
<dbReference type="EMBL" id="KK914240">
    <property type="protein sequence ID" value="KDP44733.1"/>
    <property type="molecule type" value="Genomic_DNA"/>
</dbReference>
<sequence>MSSNDSQQFHWHFTELNDNDFEIHGRTLFFIIILFAIVVLLTLLFLYARWVCRYQYHHFPTRHSLHAPNPPLSRPQGLDPTIIKALPITLHQSSSSSSSCDLNSSNTGCEVETECCICLGLFDDGDKVKVLPNCKHFFHSECVDRWLTAQSSCPLCRASLRNDSSSLVSVLIE</sequence>
<dbReference type="GO" id="GO:0016020">
    <property type="term" value="C:membrane"/>
    <property type="evidence" value="ECO:0007669"/>
    <property type="project" value="UniProtKB-SubCell"/>
</dbReference>
<dbReference type="STRING" id="180498.A0A067LC17"/>
<evidence type="ECO:0000256" key="7">
    <source>
        <dbReference type="ARBA" id="ARBA00023136"/>
    </source>
</evidence>
<comment type="similarity">
    <text evidence="8">Belongs to the RING-type zinc finger family. ATL subfamily.</text>
</comment>
<evidence type="ECO:0000313" key="13">
    <source>
        <dbReference type="Proteomes" id="UP000027138"/>
    </source>
</evidence>
<keyword evidence="5" id="KW-0862">Zinc</keyword>
<evidence type="ECO:0000256" key="10">
    <source>
        <dbReference type="SAM" id="Phobius"/>
    </source>
</evidence>
<dbReference type="Pfam" id="PF13639">
    <property type="entry name" value="zf-RING_2"/>
    <property type="match status" value="1"/>
</dbReference>
<evidence type="ECO:0000256" key="8">
    <source>
        <dbReference type="ARBA" id="ARBA00024209"/>
    </source>
</evidence>
<dbReference type="InterPro" id="IPR013083">
    <property type="entry name" value="Znf_RING/FYVE/PHD"/>
</dbReference>
<reference evidence="12 13" key="1">
    <citation type="journal article" date="2014" name="PLoS ONE">
        <title>Global Analysis of Gene Expression Profiles in Physic Nut (Jatropha curcas L.) Seedlings Exposed to Salt Stress.</title>
        <authorList>
            <person name="Zhang L."/>
            <person name="Zhang C."/>
            <person name="Wu P."/>
            <person name="Chen Y."/>
            <person name="Li M."/>
            <person name="Jiang H."/>
            <person name="Wu G."/>
        </authorList>
    </citation>
    <scope>NUCLEOTIDE SEQUENCE [LARGE SCALE GENOMIC DNA]</scope>
    <source>
        <strain evidence="13">cv. GZQX0401</strain>
        <tissue evidence="12">Young leaves</tissue>
    </source>
</reference>
<name>A0A067LC17_JATCU</name>
<dbReference type="KEGG" id="jcu:105645915"/>
<keyword evidence="6 10" id="KW-1133">Transmembrane helix</keyword>
<keyword evidence="2 10" id="KW-0812">Transmembrane</keyword>
<gene>
    <name evidence="12" type="ORF">JCGZ_01233</name>
</gene>
<dbReference type="GO" id="GO:0016567">
    <property type="term" value="P:protein ubiquitination"/>
    <property type="evidence" value="ECO:0007669"/>
    <property type="project" value="UniProtKB-UniPathway"/>
</dbReference>
<dbReference type="Gene3D" id="3.30.40.10">
    <property type="entry name" value="Zinc/RING finger domain, C3HC4 (zinc finger)"/>
    <property type="match status" value="1"/>
</dbReference>
<dbReference type="PROSITE" id="PS50089">
    <property type="entry name" value="ZF_RING_2"/>
    <property type="match status" value="1"/>
</dbReference>
<comment type="subcellular location">
    <subcellularLocation>
        <location evidence="1">Membrane</location>
    </subcellularLocation>
</comment>
<dbReference type="InterPro" id="IPR001841">
    <property type="entry name" value="Znf_RING"/>
</dbReference>
<evidence type="ECO:0000313" key="12">
    <source>
        <dbReference type="EMBL" id="KDP44733.1"/>
    </source>
</evidence>
<evidence type="ECO:0000256" key="4">
    <source>
        <dbReference type="ARBA" id="ARBA00022771"/>
    </source>
</evidence>
<feature type="transmembrane region" description="Helical" evidence="10">
    <location>
        <begin position="28"/>
        <end position="48"/>
    </location>
</feature>
<evidence type="ECO:0000256" key="2">
    <source>
        <dbReference type="ARBA" id="ARBA00022692"/>
    </source>
</evidence>
<evidence type="ECO:0000256" key="6">
    <source>
        <dbReference type="ARBA" id="ARBA00022989"/>
    </source>
</evidence>
<dbReference type="GO" id="GO:0008270">
    <property type="term" value="F:zinc ion binding"/>
    <property type="evidence" value="ECO:0007669"/>
    <property type="project" value="UniProtKB-KW"/>
</dbReference>
<keyword evidence="3" id="KW-0479">Metal-binding</keyword>
<proteinExistence type="inferred from homology"/>
<dbReference type="PANTHER" id="PTHR46539:SF25">
    <property type="entry name" value="(WILD MALAYSIAN BANANA) HYPOTHETICAL PROTEIN"/>
    <property type="match status" value="1"/>
</dbReference>
<protein>
    <recommendedName>
        <fullName evidence="11">RING-type domain-containing protein</fullName>
    </recommendedName>
</protein>
<evidence type="ECO:0000256" key="3">
    <source>
        <dbReference type="ARBA" id="ARBA00022723"/>
    </source>
</evidence>
<dbReference type="Proteomes" id="UP000027138">
    <property type="component" value="Unassembled WGS sequence"/>
</dbReference>
<dbReference type="OrthoDB" id="8062037at2759"/>
<evidence type="ECO:0000256" key="5">
    <source>
        <dbReference type="ARBA" id="ARBA00022833"/>
    </source>
</evidence>
<dbReference type="SUPFAM" id="SSF57850">
    <property type="entry name" value="RING/U-box"/>
    <property type="match status" value="1"/>
</dbReference>
<feature type="domain" description="RING-type" evidence="11">
    <location>
        <begin position="115"/>
        <end position="157"/>
    </location>
</feature>
<evidence type="ECO:0000259" key="11">
    <source>
        <dbReference type="PROSITE" id="PS50089"/>
    </source>
</evidence>
<organism evidence="12 13">
    <name type="scientific">Jatropha curcas</name>
    <name type="common">Barbados nut</name>
    <dbReference type="NCBI Taxonomy" id="180498"/>
    <lineage>
        <taxon>Eukaryota</taxon>
        <taxon>Viridiplantae</taxon>
        <taxon>Streptophyta</taxon>
        <taxon>Embryophyta</taxon>
        <taxon>Tracheophyta</taxon>
        <taxon>Spermatophyta</taxon>
        <taxon>Magnoliopsida</taxon>
        <taxon>eudicotyledons</taxon>
        <taxon>Gunneridae</taxon>
        <taxon>Pentapetalae</taxon>
        <taxon>rosids</taxon>
        <taxon>fabids</taxon>
        <taxon>Malpighiales</taxon>
        <taxon>Euphorbiaceae</taxon>
        <taxon>Crotonoideae</taxon>
        <taxon>Jatropheae</taxon>
        <taxon>Jatropha</taxon>
    </lineage>
</organism>
<dbReference type="AlphaFoldDB" id="A0A067LC17"/>